<name>A0A327JQ63_9HYPH</name>
<protein>
    <submittedName>
        <fullName evidence="3">Dienelactone hydrolase</fullName>
    </submittedName>
</protein>
<feature type="chain" id="PRO_5016378037" evidence="1">
    <location>
        <begin position="24"/>
        <end position="249"/>
    </location>
</feature>
<dbReference type="Pfam" id="PF01738">
    <property type="entry name" value="DLH"/>
    <property type="match status" value="1"/>
</dbReference>
<evidence type="ECO:0000259" key="2">
    <source>
        <dbReference type="Pfam" id="PF01738"/>
    </source>
</evidence>
<feature type="domain" description="Dienelactone hydrolase" evidence="2">
    <location>
        <begin position="36"/>
        <end position="245"/>
    </location>
</feature>
<keyword evidence="1" id="KW-0732">Signal</keyword>
<evidence type="ECO:0000256" key="1">
    <source>
        <dbReference type="SAM" id="SignalP"/>
    </source>
</evidence>
<comment type="caution">
    <text evidence="3">The sequence shown here is derived from an EMBL/GenBank/DDBJ whole genome shotgun (WGS) entry which is preliminary data.</text>
</comment>
<evidence type="ECO:0000313" key="4">
    <source>
        <dbReference type="Proteomes" id="UP000249299"/>
    </source>
</evidence>
<reference evidence="3 4" key="1">
    <citation type="submission" date="2017-07" db="EMBL/GenBank/DDBJ databases">
        <title>Draft Genome Sequences of Select Purple Nonsulfur Bacteria.</title>
        <authorList>
            <person name="Lasarre B."/>
            <person name="Mckinlay J.B."/>
        </authorList>
    </citation>
    <scope>NUCLEOTIDE SEQUENCE [LARGE SCALE GENOMIC DNA]</scope>
    <source>
        <strain evidence="3 4">DSM 11290</strain>
    </source>
</reference>
<accession>A0A327JQ63</accession>
<dbReference type="InterPro" id="IPR029058">
    <property type="entry name" value="AB_hydrolase_fold"/>
</dbReference>
<dbReference type="InterPro" id="IPR050261">
    <property type="entry name" value="FrsA_esterase"/>
</dbReference>
<feature type="signal peptide" evidence="1">
    <location>
        <begin position="1"/>
        <end position="23"/>
    </location>
</feature>
<dbReference type="RefSeq" id="WP_111435725.1">
    <property type="nucleotide sequence ID" value="NZ_JACIGG010000029.1"/>
</dbReference>
<keyword evidence="4" id="KW-1185">Reference proteome</keyword>
<dbReference type="GO" id="GO:0016787">
    <property type="term" value="F:hydrolase activity"/>
    <property type="evidence" value="ECO:0007669"/>
    <property type="project" value="UniProtKB-KW"/>
</dbReference>
<dbReference type="AlphaFoldDB" id="A0A327JQ63"/>
<evidence type="ECO:0000313" key="3">
    <source>
        <dbReference type="EMBL" id="RAI25548.1"/>
    </source>
</evidence>
<sequence length="249" mass="26659">MTQTKTLFAAAVATLFAAGPALSDDVGYQVDGKDFTGYFAAADEPQGLVLIVHDWDGLDDYERGRADMLAEMGYDAFALDMYGAGTPTETVDDRKAATGALYKDRARMRQLIQAGLEQARGQSSAEGLVVMGYCFGGAVALEMARSDMTGEAVGYATFHGGLSTPDDESWPSEAPPVLVMHGGADTAVPMSAVAKLSEELEAAKVTYTIEVYSGAPHAFTVKGSERYQERADEESWQAFSDFLDERLGD</sequence>
<dbReference type="Gene3D" id="3.40.50.1820">
    <property type="entry name" value="alpha/beta hydrolase"/>
    <property type="match status" value="1"/>
</dbReference>
<dbReference type="SUPFAM" id="SSF53474">
    <property type="entry name" value="alpha/beta-Hydrolases"/>
    <property type="match status" value="1"/>
</dbReference>
<keyword evidence="3" id="KW-0378">Hydrolase</keyword>
<dbReference type="OrthoDB" id="9787933at2"/>
<dbReference type="PANTHER" id="PTHR22946:SF0">
    <property type="entry name" value="DIENELACTONE HYDROLASE DOMAIN-CONTAINING PROTEIN"/>
    <property type="match status" value="1"/>
</dbReference>
<dbReference type="Proteomes" id="UP000249299">
    <property type="component" value="Unassembled WGS sequence"/>
</dbReference>
<organism evidence="3 4">
    <name type="scientific">Rhodobium orientis</name>
    <dbReference type="NCBI Taxonomy" id="34017"/>
    <lineage>
        <taxon>Bacteria</taxon>
        <taxon>Pseudomonadati</taxon>
        <taxon>Pseudomonadota</taxon>
        <taxon>Alphaproteobacteria</taxon>
        <taxon>Hyphomicrobiales</taxon>
        <taxon>Rhodobiaceae</taxon>
        <taxon>Rhodobium</taxon>
    </lineage>
</organism>
<dbReference type="EMBL" id="NPEV01000045">
    <property type="protein sequence ID" value="RAI25548.1"/>
    <property type="molecule type" value="Genomic_DNA"/>
</dbReference>
<dbReference type="InterPro" id="IPR002925">
    <property type="entry name" value="Dienelactn_hydro"/>
</dbReference>
<proteinExistence type="predicted"/>
<gene>
    <name evidence="3" type="ORF">CH339_17695</name>
</gene>
<dbReference type="PANTHER" id="PTHR22946">
    <property type="entry name" value="DIENELACTONE HYDROLASE DOMAIN-CONTAINING PROTEIN-RELATED"/>
    <property type="match status" value="1"/>
</dbReference>